<evidence type="ECO:0000256" key="3">
    <source>
        <dbReference type="ARBA" id="ARBA00022989"/>
    </source>
</evidence>
<keyword evidence="3 6" id="KW-1133">Transmembrane helix</keyword>
<feature type="transmembrane region" description="Helical" evidence="6">
    <location>
        <begin position="46"/>
        <end position="65"/>
    </location>
</feature>
<dbReference type="GO" id="GO:0005886">
    <property type="term" value="C:plasma membrane"/>
    <property type="evidence" value="ECO:0007669"/>
    <property type="project" value="TreeGrafter"/>
</dbReference>
<dbReference type="PANTHER" id="PTHR23112">
    <property type="entry name" value="G PROTEIN-COUPLED RECEPTOR 157-RELATED"/>
    <property type="match status" value="1"/>
</dbReference>
<feature type="compositionally biased region" description="Basic and acidic residues" evidence="5">
    <location>
        <begin position="349"/>
        <end position="368"/>
    </location>
</feature>
<evidence type="ECO:0000256" key="2">
    <source>
        <dbReference type="ARBA" id="ARBA00022692"/>
    </source>
</evidence>
<accession>A0A7S4W2B4</accession>
<dbReference type="GO" id="GO:0007189">
    <property type="term" value="P:adenylate cyclase-activating G protein-coupled receptor signaling pathway"/>
    <property type="evidence" value="ECO:0007669"/>
    <property type="project" value="TreeGrafter"/>
</dbReference>
<dbReference type="EMBL" id="HBNS01046556">
    <property type="protein sequence ID" value="CAE4647076.1"/>
    <property type="molecule type" value="Transcribed_RNA"/>
</dbReference>
<organism evidence="8">
    <name type="scientific">Ditylum brightwellii</name>
    <dbReference type="NCBI Taxonomy" id="49249"/>
    <lineage>
        <taxon>Eukaryota</taxon>
        <taxon>Sar</taxon>
        <taxon>Stramenopiles</taxon>
        <taxon>Ochrophyta</taxon>
        <taxon>Bacillariophyta</taxon>
        <taxon>Mediophyceae</taxon>
        <taxon>Lithodesmiophycidae</taxon>
        <taxon>Lithodesmiales</taxon>
        <taxon>Lithodesmiaceae</taxon>
        <taxon>Ditylum</taxon>
    </lineage>
</organism>
<dbReference type="GO" id="GO:0004930">
    <property type="term" value="F:G protein-coupled receptor activity"/>
    <property type="evidence" value="ECO:0007669"/>
    <property type="project" value="TreeGrafter"/>
</dbReference>
<reference evidence="8" key="1">
    <citation type="submission" date="2021-01" db="EMBL/GenBank/DDBJ databases">
        <authorList>
            <person name="Corre E."/>
            <person name="Pelletier E."/>
            <person name="Niang G."/>
            <person name="Scheremetjew M."/>
            <person name="Finn R."/>
            <person name="Kale V."/>
            <person name="Holt S."/>
            <person name="Cochrane G."/>
            <person name="Meng A."/>
            <person name="Brown T."/>
            <person name="Cohen L."/>
        </authorList>
    </citation>
    <scope>NUCLEOTIDE SEQUENCE</scope>
    <source>
        <strain evidence="8">GSO104</strain>
    </source>
</reference>
<evidence type="ECO:0000256" key="4">
    <source>
        <dbReference type="ARBA" id="ARBA00023136"/>
    </source>
</evidence>
<sequence length="388" mass="44390">MQFNDSQQLTLVILPRITGFSSMIFSSLTIFNIIRSKRKTSKIYHCLLLAMSFSNFFTSIAYAMGTWPIPRGSPYALRSQAFGTQATCSAQGFFIQLGIAAPFFNGMLSIYYLLTVRYGWKENKIKKLQKYFFGIPIIFALATAFASLGLSLYNNSIYWCWIAASPLPCDTTIKERDDSDCERGRNAWLFRWVFYFLPLLIIIFIATTSMILIYIAVKKTEQKSKKWRIASRSENEKKLKNSQRVLRQAFVFLLVFYFVYLPPLVARLVTTVQGTPFFPLSVFQVIFVPAQGLLNYIVYIVRPKYLKYQKENPEICVAKLIRMCCLCCMLKPLNTVATTGTTICTAGTSEKKDDHHSDLNDHPEEETQLKIPNGDEDNDSTQSSTDEH</sequence>
<comment type="subcellular location">
    <subcellularLocation>
        <location evidence="1">Membrane</location>
        <topology evidence="1">Multi-pass membrane protein</topology>
    </subcellularLocation>
</comment>
<feature type="transmembrane region" description="Helical" evidence="6">
    <location>
        <begin position="277"/>
        <end position="301"/>
    </location>
</feature>
<evidence type="ECO:0000259" key="7">
    <source>
        <dbReference type="PROSITE" id="PS50262"/>
    </source>
</evidence>
<dbReference type="AlphaFoldDB" id="A0A7S4W2B4"/>
<proteinExistence type="predicted"/>
<dbReference type="PROSITE" id="PS50262">
    <property type="entry name" value="G_PROTEIN_RECEP_F1_2"/>
    <property type="match status" value="1"/>
</dbReference>
<feature type="transmembrane region" description="Helical" evidence="6">
    <location>
        <begin position="192"/>
        <end position="217"/>
    </location>
</feature>
<name>A0A7S4W2B4_9STRA</name>
<feature type="transmembrane region" description="Helical" evidence="6">
    <location>
        <begin position="132"/>
        <end position="153"/>
    </location>
</feature>
<feature type="transmembrane region" description="Helical" evidence="6">
    <location>
        <begin position="245"/>
        <end position="265"/>
    </location>
</feature>
<evidence type="ECO:0000256" key="6">
    <source>
        <dbReference type="SAM" id="Phobius"/>
    </source>
</evidence>
<feature type="region of interest" description="Disordered" evidence="5">
    <location>
        <begin position="347"/>
        <end position="388"/>
    </location>
</feature>
<dbReference type="PANTHER" id="PTHR23112:SF0">
    <property type="entry name" value="TRANSMEMBRANE PROTEIN 116"/>
    <property type="match status" value="1"/>
</dbReference>
<evidence type="ECO:0000256" key="5">
    <source>
        <dbReference type="SAM" id="MobiDB-lite"/>
    </source>
</evidence>
<feature type="transmembrane region" description="Helical" evidence="6">
    <location>
        <begin position="12"/>
        <end position="34"/>
    </location>
</feature>
<keyword evidence="4 6" id="KW-0472">Membrane</keyword>
<evidence type="ECO:0000313" key="8">
    <source>
        <dbReference type="EMBL" id="CAE4647076.1"/>
    </source>
</evidence>
<feature type="transmembrane region" description="Helical" evidence="6">
    <location>
        <begin position="99"/>
        <end position="120"/>
    </location>
</feature>
<keyword evidence="2 6" id="KW-0812">Transmembrane</keyword>
<evidence type="ECO:0000256" key="1">
    <source>
        <dbReference type="ARBA" id="ARBA00004141"/>
    </source>
</evidence>
<gene>
    <name evidence="8" type="ORF">DBRI00130_LOCUS35985</name>
</gene>
<protein>
    <recommendedName>
        <fullName evidence="7">G-protein coupled receptors family 1 profile domain-containing protein</fullName>
    </recommendedName>
</protein>
<dbReference type="InterPro" id="IPR017452">
    <property type="entry name" value="GPCR_Rhodpsn_7TM"/>
</dbReference>
<dbReference type="SUPFAM" id="SSF81321">
    <property type="entry name" value="Family A G protein-coupled receptor-like"/>
    <property type="match status" value="1"/>
</dbReference>
<feature type="domain" description="G-protein coupled receptors family 1 profile" evidence="7">
    <location>
        <begin position="25"/>
        <end position="299"/>
    </location>
</feature>
<dbReference type="Gene3D" id="1.20.1070.10">
    <property type="entry name" value="Rhodopsin 7-helix transmembrane proteins"/>
    <property type="match status" value="1"/>
</dbReference>